<accession>A0A399R830</accession>
<name>A0A399R830_9PROT</name>
<reference evidence="2 3" key="1">
    <citation type="submission" date="2018-08" db="EMBL/GenBank/DDBJ databases">
        <title>Henriciella mobilis sp. nov., isolated from seawater.</title>
        <authorList>
            <person name="Cheng H."/>
            <person name="Wu Y.-H."/>
            <person name="Xu X.-W."/>
            <person name="Guo L.-L."/>
        </authorList>
    </citation>
    <scope>NUCLEOTIDE SEQUENCE [LARGE SCALE GENOMIC DNA]</scope>
    <source>
        <strain evidence="2 3">CCUG66934</strain>
    </source>
</reference>
<dbReference type="RefSeq" id="WP_119378184.1">
    <property type="nucleotide sequence ID" value="NZ_QWGB01000004.1"/>
</dbReference>
<evidence type="ECO:0000256" key="1">
    <source>
        <dbReference type="ARBA" id="ARBA00022649"/>
    </source>
</evidence>
<dbReference type="EMBL" id="QWGB01000004">
    <property type="protein sequence ID" value="RIJ25832.1"/>
    <property type="molecule type" value="Genomic_DNA"/>
</dbReference>
<dbReference type="InterPro" id="IPR007712">
    <property type="entry name" value="RelE/ParE_toxin"/>
</dbReference>
<dbReference type="Pfam" id="PF05016">
    <property type="entry name" value="ParE_toxin"/>
    <property type="match status" value="1"/>
</dbReference>
<keyword evidence="1" id="KW-1277">Toxin-antitoxin system</keyword>
<organism evidence="2 3">
    <name type="scientific">Henriciella barbarensis</name>
    <dbReference type="NCBI Taxonomy" id="86342"/>
    <lineage>
        <taxon>Bacteria</taxon>
        <taxon>Pseudomonadati</taxon>
        <taxon>Pseudomonadota</taxon>
        <taxon>Alphaproteobacteria</taxon>
        <taxon>Hyphomonadales</taxon>
        <taxon>Hyphomonadaceae</taxon>
        <taxon>Henriciella</taxon>
    </lineage>
</organism>
<dbReference type="OrthoDB" id="7173315at2"/>
<evidence type="ECO:0000313" key="2">
    <source>
        <dbReference type="EMBL" id="RIJ25832.1"/>
    </source>
</evidence>
<keyword evidence="3" id="KW-1185">Reference proteome</keyword>
<evidence type="ECO:0000313" key="3">
    <source>
        <dbReference type="Proteomes" id="UP000265431"/>
    </source>
</evidence>
<comment type="caution">
    <text evidence="2">The sequence shown here is derived from an EMBL/GenBank/DDBJ whole genome shotgun (WGS) entry which is preliminary data.</text>
</comment>
<gene>
    <name evidence="2" type="ORF">D1224_01545</name>
</gene>
<protein>
    <submittedName>
        <fullName evidence="2">Type II toxin-antitoxin system RelE/ParE family toxin</fullName>
    </submittedName>
</protein>
<dbReference type="InterPro" id="IPR035093">
    <property type="entry name" value="RelE/ParE_toxin_dom_sf"/>
</dbReference>
<dbReference type="AlphaFoldDB" id="A0A399R830"/>
<sequence length="94" mass="11021">MTYFVSDAAAADIQFMAVEGRVLFGPIQTRSYLKGLTRAFQRISSFPQAYRERFEIFPPQRVCRYGAHLIFYVSEDAGVRILRIRHGREDWQDE</sequence>
<dbReference type="Proteomes" id="UP000265431">
    <property type="component" value="Unassembled WGS sequence"/>
</dbReference>
<proteinExistence type="predicted"/>
<dbReference type="Gene3D" id="3.30.2310.20">
    <property type="entry name" value="RelE-like"/>
    <property type="match status" value="1"/>
</dbReference>